<dbReference type="InterPro" id="IPR028082">
    <property type="entry name" value="Peripla_BP_I"/>
</dbReference>
<feature type="signal peptide" evidence="3">
    <location>
        <begin position="1"/>
        <end position="25"/>
    </location>
</feature>
<protein>
    <submittedName>
        <fullName evidence="5">ABC transporter substrate-binding protein</fullName>
    </submittedName>
</protein>
<feature type="chain" id="PRO_5024324179" evidence="3">
    <location>
        <begin position="26"/>
        <end position="377"/>
    </location>
</feature>
<keyword evidence="2 3" id="KW-0732">Signal</keyword>
<evidence type="ECO:0000259" key="4">
    <source>
        <dbReference type="Pfam" id="PF13458"/>
    </source>
</evidence>
<evidence type="ECO:0000256" key="2">
    <source>
        <dbReference type="ARBA" id="ARBA00022729"/>
    </source>
</evidence>
<dbReference type="OrthoDB" id="9772589at2"/>
<dbReference type="Pfam" id="PF13458">
    <property type="entry name" value="Peripla_BP_6"/>
    <property type="match status" value="1"/>
</dbReference>
<name>A0A5S5MDW4_9BACT</name>
<dbReference type="Proteomes" id="UP000321899">
    <property type="component" value="Unassembled WGS sequence"/>
</dbReference>
<keyword evidence="6" id="KW-1185">Reference proteome</keyword>
<evidence type="ECO:0000256" key="3">
    <source>
        <dbReference type="SAM" id="SignalP"/>
    </source>
</evidence>
<evidence type="ECO:0000313" key="5">
    <source>
        <dbReference type="EMBL" id="TYT73815.1"/>
    </source>
</evidence>
<dbReference type="PANTHER" id="PTHR30483:SF6">
    <property type="entry name" value="PERIPLASMIC BINDING PROTEIN OF ABC TRANSPORTER FOR NATURAL AMINO ACIDS"/>
    <property type="match status" value="1"/>
</dbReference>
<proteinExistence type="inferred from homology"/>
<dbReference type="EMBL" id="VDMB01000020">
    <property type="protein sequence ID" value="TYT73815.1"/>
    <property type="molecule type" value="Genomic_DNA"/>
</dbReference>
<feature type="domain" description="Leucine-binding protein" evidence="4">
    <location>
        <begin position="29"/>
        <end position="367"/>
    </location>
</feature>
<dbReference type="Gene3D" id="3.40.50.2300">
    <property type="match status" value="2"/>
</dbReference>
<comment type="similarity">
    <text evidence="1">Belongs to the leucine-binding protein family.</text>
</comment>
<dbReference type="InterPro" id="IPR051010">
    <property type="entry name" value="BCAA_transport"/>
</dbReference>
<accession>A0A5S5MDW4</accession>
<dbReference type="RefSeq" id="WP_139450197.1">
    <property type="nucleotide sequence ID" value="NZ_VDMB01000020.1"/>
</dbReference>
<dbReference type="AlphaFoldDB" id="A0A5S5MDW4"/>
<reference evidence="5 6" key="1">
    <citation type="submission" date="2019-06" db="EMBL/GenBank/DDBJ databases">
        <title>Desulfobotulus mexicanus sp. nov., a novel sulfate-reducing bacterium isolated from the sediment of an alkaline crater lake in Mexico.</title>
        <authorList>
            <person name="Hirschler-Rea A."/>
        </authorList>
    </citation>
    <scope>NUCLEOTIDE SEQUENCE [LARGE SCALE GENOMIC DNA]</scope>
    <source>
        <strain evidence="5 6">PAR22N</strain>
    </source>
</reference>
<evidence type="ECO:0000313" key="6">
    <source>
        <dbReference type="Proteomes" id="UP000321899"/>
    </source>
</evidence>
<gene>
    <name evidence="5" type="ORF">FIM25_13295</name>
</gene>
<dbReference type="SUPFAM" id="SSF53822">
    <property type="entry name" value="Periplasmic binding protein-like I"/>
    <property type="match status" value="1"/>
</dbReference>
<dbReference type="CDD" id="cd06347">
    <property type="entry name" value="PBP1_ABC_LivK_ligand_binding-like"/>
    <property type="match status" value="1"/>
</dbReference>
<organism evidence="5 6">
    <name type="scientific">Desulfobotulus mexicanus</name>
    <dbReference type="NCBI Taxonomy" id="2586642"/>
    <lineage>
        <taxon>Bacteria</taxon>
        <taxon>Pseudomonadati</taxon>
        <taxon>Thermodesulfobacteriota</taxon>
        <taxon>Desulfobacteria</taxon>
        <taxon>Desulfobacterales</taxon>
        <taxon>Desulfobacteraceae</taxon>
        <taxon>Desulfobotulus</taxon>
    </lineage>
</organism>
<sequence>MMGKSSAFLSFVSAVFLCFAGLAMAGDQEIRIASVFALSGTASASNLHQVQGVRYAVEELNRKGGLFGKKIKLIEIDNGSSAILSKLAAEKAVEKRVHAVIGASWSDHSLSMAPVLQRAGIPMISPNSTNPAITRIGDYIFRVCFTDILQGNILAKFATENLAAETAVIVQDVCSIYSLELASIFADAFTVRGGRVLNVLDYKKDQKDAEFNEILKRMGEETPDLIFISGHNESARMIKQAQNLGLQSYFLGGDGWGAWNFWALGGHAIKSGYFAAHWSSEIECGKAQEFTDRFQRFYYVNENAALAYDATMLLADAIERAGSLDRKKIRDALAATSGFEGVTGMISMDENGDPGKKNVVIMEIRQGKARLHSVMAE</sequence>
<evidence type="ECO:0000256" key="1">
    <source>
        <dbReference type="ARBA" id="ARBA00010062"/>
    </source>
</evidence>
<dbReference type="PANTHER" id="PTHR30483">
    <property type="entry name" value="LEUCINE-SPECIFIC-BINDING PROTEIN"/>
    <property type="match status" value="1"/>
</dbReference>
<dbReference type="InterPro" id="IPR028081">
    <property type="entry name" value="Leu-bd"/>
</dbReference>
<comment type="caution">
    <text evidence="5">The sequence shown here is derived from an EMBL/GenBank/DDBJ whole genome shotgun (WGS) entry which is preliminary data.</text>
</comment>